<dbReference type="RefSeq" id="WP_102478195.1">
    <property type="nucleotide sequence ID" value="NZ_MDBO01000134.1"/>
</dbReference>
<protein>
    <submittedName>
        <fullName evidence="1">Uncharacterized protein</fullName>
    </submittedName>
</protein>
<sequence length="282" mass="32365">MLKAILHGKAGRIEHNKDESVSWSQLFKTREDLLTSTIFERFAYLTDAVQHALLMHWFKQHHGNIPLSFGEFIDTTYWQRFNHQHDKGSNQVEPDLILHFEHCNIIVEVKPPAGGNQYFWQWCKEIESFLQAEDDDKRLYFLAIGRVEHNSAKDWANELLEEKEDIPLNKLKGIAAINWDAVTAQLVELISEEATLVLSKQDSRIIQDMLDGLGLYGQQISPFKWSQLTANSLSKLGLIQPRLISHPTSLTHQADVPFSLQSLPNHSLGSLDLQRFQSALKE</sequence>
<proteinExistence type="predicted"/>
<evidence type="ECO:0000313" key="2">
    <source>
        <dbReference type="Proteomes" id="UP000235611"/>
    </source>
</evidence>
<organism evidence="1 2">
    <name type="scientific">Vibrio breoganii</name>
    <dbReference type="NCBI Taxonomy" id="553239"/>
    <lineage>
        <taxon>Bacteria</taxon>
        <taxon>Pseudomonadati</taxon>
        <taxon>Pseudomonadota</taxon>
        <taxon>Gammaproteobacteria</taxon>
        <taxon>Vibrionales</taxon>
        <taxon>Vibrionaceae</taxon>
        <taxon>Vibrio</taxon>
    </lineage>
</organism>
<reference evidence="2" key="1">
    <citation type="submission" date="2016-07" db="EMBL/GenBank/DDBJ databases">
        <title>Nontailed viruses are major unrecognized killers of bacteria in the ocean.</title>
        <authorList>
            <person name="Kauffman K."/>
            <person name="Hussain F."/>
            <person name="Yang J."/>
            <person name="Arevalo P."/>
            <person name="Brown J."/>
            <person name="Cutler M."/>
            <person name="Kelly L."/>
            <person name="Polz M.F."/>
        </authorList>
    </citation>
    <scope>NUCLEOTIDE SEQUENCE [LARGE SCALE GENOMIC DNA]</scope>
    <source>
        <strain evidence="2">10N.222.49.A5</strain>
    </source>
</reference>
<name>A0AAP8MSJ1_9VIBR</name>
<dbReference type="Proteomes" id="UP000235611">
    <property type="component" value="Unassembled WGS sequence"/>
</dbReference>
<dbReference type="EMBL" id="MDBO01000134">
    <property type="protein sequence ID" value="PMP05821.1"/>
    <property type="molecule type" value="Genomic_DNA"/>
</dbReference>
<evidence type="ECO:0000313" key="1">
    <source>
        <dbReference type="EMBL" id="PMP05821.1"/>
    </source>
</evidence>
<dbReference type="AlphaFoldDB" id="A0AAP8MSJ1"/>
<accession>A0AAP8MSJ1</accession>
<comment type="caution">
    <text evidence="1">The sequence shown here is derived from an EMBL/GenBank/DDBJ whole genome shotgun (WGS) entry which is preliminary data.</text>
</comment>
<gene>
    <name evidence="1" type="ORF">BCS93_18260</name>
</gene>